<accession>A0A832SAK0</accession>
<dbReference type="AlphaFoldDB" id="A0A832SAK0"/>
<evidence type="ECO:0000256" key="8">
    <source>
        <dbReference type="ARBA" id="ARBA00023125"/>
    </source>
</evidence>
<keyword evidence="4" id="KW-0378">Hydrolase</keyword>
<evidence type="ECO:0000256" key="6">
    <source>
        <dbReference type="ARBA" id="ARBA00022839"/>
    </source>
</evidence>
<comment type="caution">
    <text evidence="12">The sequence shown here is derived from an EMBL/GenBank/DDBJ whole genome shotgun (WGS) entry which is preliminary data.</text>
</comment>
<dbReference type="Gene3D" id="3.90.320.10">
    <property type="match status" value="1"/>
</dbReference>
<dbReference type="Gene3D" id="3.40.50.300">
    <property type="entry name" value="P-loop containing nucleotide triphosphate hydrolases"/>
    <property type="match status" value="1"/>
</dbReference>
<dbReference type="PANTHER" id="PTHR11070">
    <property type="entry name" value="UVRD / RECB / PCRA DNA HELICASE FAMILY MEMBER"/>
    <property type="match status" value="1"/>
</dbReference>
<dbReference type="GO" id="GO:0000725">
    <property type="term" value="P:recombinational repair"/>
    <property type="evidence" value="ECO:0007669"/>
    <property type="project" value="TreeGrafter"/>
</dbReference>
<dbReference type="InterPro" id="IPR011604">
    <property type="entry name" value="PDDEXK-like_dom_sf"/>
</dbReference>
<evidence type="ECO:0000256" key="9">
    <source>
        <dbReference type="ARBA" id="ARBA00023204"/>
    </source>
</evidence>
<evidence type="ECO:0000256" key="1">
    <source>
        <dbReference type="ARBA" id="ARBA00022722"/>
    </source>
</evidence>
<evidence type="ECO:0000256" key="3">
    <source>
        <dbReference type="ARBA" id="ARBA00022763"/>
    </source>
</evidence>
<dbReference type="InterPro" id="IPR027417">
    <property type="entry name" value="P-loop_NTPase"/>
</dbReference>
<evidence type="ECO:0000256" key="7">
    <source>
        <dbReference type="ARBA" id="ARBA00022840"/>
    </source>
</evidence>
<dbReference type="EMBL" id="DUJU01000066">
    <property type="protein sequence ID" value="HIH93554.1"/>
    <property type="molecule type" value="Genomic_DNA"/>
</dbReference>
<proteinExistence type="predicted"/>
<keyword evidence="9" id="KW-0234">DNA repair</keyword>
<sequence length="487" mass="56903">MSIHAAKGLEFRVVFVTNMAKDKFPLLRGGQDFLIPLEMMEQYRDLFSAKLSEAELEKAIKERKKEIRFEEERRLCYVAFTRAKEDLILTRSQEYGGKEREPSEFLMEIGYDHWRDLDIAAEGGTAGSVEKEFIFDELNLSYRRDLEVKTAGLVKDNELEREKNRCIQLLIESLDKDLEEAVHYLMVYRALRDGDCGNYLKEIQQKWSLIDPAMKAGEILSKMKTKSNGLRFNPETFSFSFSALKVYETCPKQYELQEILRMPSRKNADSTGAMTKGSFVHKVLETAVKERVAEKRALYEIAETLHKKPEWMYADLESTLPLFEVFWLRNKDRISNNLMVEKWFSVIIDGFVFKGIIDRIDLLDPSKKEVEIIDYKTGKYDVNPEDRSRQLLLYAKGFEHMYPGYTAKKLTFDMLAMEKPRSFELQENGEYRGTEGRVSPLDREAIDSMLVTARRIAYDYEHEFEKTADLEVCKECEFRLYCDGVDL</sequence>
<dbReference type="Proteomes" id="UP000600774">
    <property type="component" value="Unassembled WGS sequence"/>
</dbReference>
<evidence type="ECO:0000259" key="10">
    <source>
        <dbReference type="Pfam" id="PF12705"/>
    </source>
</evidence>
<dbReference type="GeneID" id="80803880"/>
<dbReference type="RefSeq" id="WP_011022333.1">
    <property type="nucleotide sequence ID" value="NZ_DUJU01000066.1"/>
</dbReference>
<evidence type="ECO:0000313" key="13">
    <source>
        <dbReference type="Proteomes" id="UP000600774"/>
    </source>
</evidence>
<dbReference type="Pfam" id="PF12705">
    <property type="entry name" value="PDDEXK_1"/>
    <property type="match status" value="1"/>
</dbReference>
<reference evidence="12" key="1">
    <citation type="journal article" date="2020" name="bioRxiv">
        <title>A rank-normalized archaeal taxonomy based on genome phylogeny resolves widespread incomplete and uneven classifications.</title>
        <authorList>
            <person name="Rinke C."/>
            <person name="Chuvochina M."/>
            <person name="Mussig A.J."/>
            <person name="Chaumeil P.-A."/>
            <person name="Waite D.W."/>
            <person name="Whitman W.B."/>
            <person name="Parks D.H."/>
            <person name="Hugenholtz P."/>
        </authorList>
    </citation>
    <scope>NUCLEOTIDE SEQUENCE</scope>
    <source>
        <strain evidence="12">UBA8876</strain>
    </source>
</reference>
<dbReference type="Pfam" id="PF13361">
    <property type="entry name" value="UvrD_C"/>
    <property type="match status" value="1"/>
</dbReference>
<evidence type="ECO:0000259" key="11">
    <source>
        <dbReference type="Pfam" id="PF13361"/>
    </source>
</evidence>
<dbReference type="SUPFAM" id="SSF52540">
    <property type="entry name" value="P-loop containing nucleoside triphosphate hydrolases"/>
    <property type="match status" value="1"/>
</dbReference>
<dbReference type="SUPFAM" id="SSF52980">
    <property type="entry name" value="Restriction endonuclease-like"/>
    <property type="match status" value="1"/>
</dbReference>
<evidence type="ECO:0000256" key="4">
    <source>
        <dbReference type="ARBA" id="ARBA00022801"/>
    </source>
</evidence>
<dbReference type="InterPro" id="IPR038726">
    <property type="entry name" value="PDDEXK_AddAB-type"/>
</dbReference>
<dbReference type="InterPro" id="IPR011335">
    <property type="entry name" value="Restrct_endonuc-II-like"/>
</dbReference>
<dbReference type="GO" id="GO:0004527">
    <property type="term" value="F:exonuclease activity"/>
    <property type="evidence" value="ECO:0007669"/>
    <property type="project" value="UniProtKB-KW"/>
</dbReference>
<dbReference type="PANTHER" id="PTHR11070:SF2">
    <property type="entry name" value="ATP-DEPENDENT DNA HELICASE SRS2"/>
    <property type="match status" value="1"/>
</dbReference>
<feature type="domain" description="PD-(D/E)XK endonuclease-like" evidence="10">
    <location>
        <begin position="238"/>
        <end position="483"/>
    </location>
</feature>
<evidence type="ECO:0000313" key="12">
    <source>
        <dbReference type="EMBL" id="HIH93554.1"/>
    </source>
</evidence>
<feature type="domain" description="UvrD-like helicase C-terminal" evidence="11">
    <location>
        <begin position="1"/>
        <end position="93"/>
    </location>
</feature>
<evidence type="ECO:0000256" key="2">
    <source>
        <dbReference type="ARBA" id="ARBA00022741"/>
    </source>
</evidence>
<dbReference type="InterPro" id="IPR000212">
    <property type="entry name" value="DNA_helicase_UvrD/REP"/>
</dbReference>
<dbReference type="GO" id="GO:0043138">
    <property type="term" value="F:3'-5' DNA helicase activity"/>
    <property type="evidence" value="ECO:0007669"/>
    <property type="project" value="TreeGrafter"/>
</dbReference>
<keyword evidence="5" id="KW-0347">Helicase</keyword>
<keyword evidence="1" id="KW-0540">Nuclease</keyword>
<evidence type="ECO:0000256" key="5">
    <source>
        <dbReference type="ARBA" id="ARBA00022806"/>
    </source>
</evidence>
<gene>
    <name evidence="12" type="ORF">HA338_05790</name>
</gene>
<name>A0A832SAK0_9EURY</name>
<keyword evidence="2" id="KW-0547">Nucleotide-binding</keyword>
<dbReference type="GO" id="GO:0005524">
    <property type="term" value="F:ATP binding"/>
    <property type="evidence" value="ECO:0007669"/>
    <property type="project" value="UniProtKB-KW"/>
</dbReference>
<keyword evidence="6" id="KW-0269">Exonuclease</keyword>
<dbReference type="GO" id="GO:0003677">
    <property type="term" value="F:DNA binding"/>
    <property type="evidence" value="ECO:0007669"/>
    <property type="project" value="UniProtKB-KW"/>
</dbReference>
<keyword evidence="7" id="KW-0067">ATP-binding</keyword>
<protein>
    <submittedName>
        <fullName evidence="12">DUF2800 domain-containing protein</fullName>
    </submittedName>
</protein>
<keyword evidence="3" id="KW-0227">DNA damage</keyword>
<keyword evidence="8" id="KW-0238">DNA-binding</keyword>
<organism evidence="12 13">
    <name type="scientific">Methanosarcina acetivorans</name>
    <dbReference type="NCBI Taxonomy" id="2214"/>
    <lineage>
        <taxon>Archaea</taxon>
        <taxon>Methanobacteriati</taxon>
        <taxon>Methanobacteriota</taxon>
        <taxon>Stenosarchaea group</taxon>
        <taxon>Methanomicrobia</taxon>
        <taxon>Methanosarcinales</taxon>
        <taxon>Methanosarcinaceae</taxon>
        <taxon>Methanosarcina</taxon>
    </lineage>
</organism>
<dbReference type="InterPro" id="IPR014017">
    <property type="entry name" value="DNA_helicase_UvrD-like_C"/>
</dbReference>